<dbReference type="Pfam" id="PF24589">
    <property type="entry name" value="DUF7614"/>
    <property type="match status" value="1"/>
</dbReference>
<dbReference type="InterPro" id="IPR056031">
    <property type="entry name" value="DUF7612"/>
</dbReference>
<dbReference type="Proteomes" id="UP000006753">
    <property type="component" value="Unassembled WGS sequence"/>
</dbReference>
<feature type="compositionally biased region" description="Basic residues" evidence="1">
    <location>
        <begin position="62"/>
        <end position="77"/>
    </location>
</feature>
<feature type="compositionally biased region" description="Polar residues" evidence="1">
    <location>
        <begin position="260"/>
        <end position="272"/>
    </location>
</feature>
<dbReference type="Pfam" id="PF24586">
    <property type="entry name" value="DUF7611"/>
    <property type="match status" value="1"/>
</dbReference>
<dbReference type="AlphaFoldDB" id="K1XSS2"/>
<dbReference type="InterPro" id="IPR056032">
    <property type="entry name" value="DUF7613"/>
</dbReference>
<keyword evidence="7" id="KW-1185">Reference proteome</keyword>
<feature type="compositionally biased region" description="Polar residues" evidence="1">
    <location>
        <begin position="286"/>
        <end position="316"/>
    </location>
</feature>
<gene>
    <name evidence="6" type="ORF">MBM_06192</name>
</gene>
<feature type="domain" description="DUF7611" evidence="2">
    <location>
        <begin position="482"/>
        <end position="633"/>
    </location>
</feature>
<dbReference type="KEGG" id="mbe:MBM_06192"/>
<dbReference type="OMA" id="AVWWFLR"/>
<dbReference type="InterPro" id="IPR056030">
    <property type="entry name" value="DUF7611"/>
</dbReference>
<evidence type="ECO:0000259" key="3">
    <source>
        <dbReference type="Pfam" id="PF24587"/>
    </source>
</evidence>
<dbReference type="HOGENOM" id="CLU_003334_1_0_1"/>
<evidence type="ECO:0000256" key="1">
    <source>
        <dbReference type="SAM" id="MobiDB-lite"/>
    </source>
</evidence>
<dbReference type="OrthoDB" id="4356615at2759"/>
<proteinExistence type="predicted"/>
<dbReference type="InterPro" id="IPR056033">
    <property type="entry name" value="DUF7614"/>
</dbReference>
<dbReference type="eggNOG" id="ENOG502SJP4">
    <property type="taxonomic scope" value="Eukaryota"/>
</dbReference>
<feature type="region of interest" description="Disordered" evidence="1">
    <location>
        <begin position="1"/>
        <end position="195"/>
    </location>
</feature>
<evidence type="ECO:0000313" key="7">
    <source>
        <dbReference type="Proteomes" id="UP000006753"/>
    </source>
</evidence>
<feature type="domain" description="DUF7614" evidence="5">
    <location>
        <begin position="924"/>
        <end position="1055"/>
    </location>
</feature>
<dbReference type="Pfam" id="PF24588">
    <property type="entry name" value="DUF7613"/>
    <property type="match status" value="1"/>
</dbReference>
<feature type="domain" description="DUF7612" evidence="3">
    <location>
        <begin position="636"/>
        <end position="767"/>
    </location>
</feature>
<evidence type="ECO:0000313" key="6">
    <source>
        <dbReference type="EMBL" id="EKD15564.1"/>
    </source>
</evidence>
<dbReference type="InParanoid" id="K1XSS2"/>
<feature type="compositionally biased region" description="Basic and acidic residues" evidence="1">
    <location>
        <begin position="171"/>
        <end position="181"/>
    </location>
</feature>
<accession>K1XSS2</accession>
<evidence type="ECO:0000259" key="4">
    <source>
        <dbReference type="Pfam" id="PF24588"/>
    </source>
</evidence>
<evidence type="ECO:0000259" key="2">
    <source>
        <dbReference type="Pfam" id="PF24586"/>
    </source>
</evidence>
<evidence type="ECO:0000259" key="5">
    <source>
        <dbReference type="Pfam" id="PF24589"/>
    </source>
</evidence>
<feature type="region of interest" description="Disordered" evidence="1">
    <location>
        <begin position="248"/>
        <end position="316"/>
    </location>
</feature>
<dbReference type="EMBL" id="JH921441">
    <property type="protein sequence ID" value="EKD15564.1"/>
    <property type="molecule type" value="Genomic_DNA"/>
</dbReference>
<dbReference type="Pfam" id="PF24587">
    <property type="entry name" value="DUF7612"/>
    <property type="match status" value="1"/>
</dbReference>
<name>K1XSS2_MARBU</name>
<organism evidence="6 7">
    <name type="scientific">Marssonina brunnea f. sp. multigermtubi (strain MB_m1)</name>
    <name type="common">Marssonina leaf spot fungus</name>
    <dbReference type="NCBI Taxonomy" id="1072389"/>
    <lineage>
        <taxon>Eukaryota</taxon>
        <taxon>Fungi</taxon>
        <taxon>Dikarya</taxon>
        <taxon>Ascomycota</taxon>
        <taxon>Pezizomycotina</taxon>
        <taxon>Leotiomycetes</taxon>
        <taxon>Helotiales</taxon>
        <taxon>Drepanopezizaceae</taxon>
        <taxon>Drepanopeziza</taxon>
    </lineage>
</organism>
<sequence length="1069" mass="118344">MEANPGNGKHGEKKSRTRFMGKLFKDKADAADEDGPQGSGQDVDEFLYGPSDELHMLQASRSTRRHSTSTKRTRKGLVVRFSDAQPEVIGEGGDEATSPVAEIGMRRRANTDPPVFQPRLEQQSTQSGKDAKAAEYGYASNMDEFQPGPFRRTQTGFQSIPDPQPSPEPTHVSKEDAEDGHVQVLSTRNHADRRSFADMVRAEMRSGEGQALVQGRDSPDELFMGSETAGASAPTAQFEELHINTMNNQKIPTSPGFAPSVNSSRPGSSRPLTPSEERAPGHSGESPASDSRTSTLTVPKSLQPSVPITGHQMTESPATLSRTSTLSLQDAAIAVGDDALKEFSRRTAHLCTLFRLSTEATKPLSQCSLEELVRVALWWFLKGRMNLESAVRERPGTLQAQQANYFIRAQAYADLAKSLWITETVTSKYPETQLKPGSTGSDPSLGDVLDARQGILSSLRKLTMSMKRNNFLPPDPRDAPLTQGLDPSIWMKGDGDKSLTYSQRLTSVGSLSEAFPLGDTTRTFHYVRVFAEATLLEAAAPQTYRCPVLVSIVRGVKDTSGTAVISSQDGLLNLMIQADKARGLTWDDIRWRASQNLVEVKLPRGFVLHLQFTEQDFRLLWNVHEYETRTRAVLIPKSAERVVFETVLQSLQYFGQSPQHSFPKEAQPHCHMKLFEKTAVIKAATGPRTMHRGFRVALNTSTKSKNLRCLDQDLLPSRPIQFGFLRGEGGAPAILLKILDEKSSYTVVCTFKTIDERTRFHTLLTGIALNDGEDVISENTLQGLSIADSEAELACLQALEWQAFRFINYDQGDLQDHKTVLSPNLRIVIDFKGGSITDRINVEPGELKLRLDVQALNEIKVLRLPQQDMSLSVAESQVPKELPRDLTMLLESIAKSESTRKYTFPSLAALHSFQASLTGFAVAFDGVACSFNISRRRMVVPIYKKWDAATTRVQIVQKEKVVQLVAFFDNFNHGKAMNFTLKSTDNFEASSSKKTFSLRIVDAKFALPKDPRGVEAGIEHEFVCLDMPEYPGEHDDVTIVFDTEAVRDAFTKALPAPVKMASRMGSVRR</sequence>
<feature type="domain" description="DUF7613" evidence="4">
    <location>
        <begin position="771"/>
        <end position="918"/>
    </location>
</feature>
<protein>
    <submittedName>
        <fullName evidence="6">Uncharacterized protein</fullName>
    </submittedName>
</protein>
<reference evidence="6 7" key="1">
    <citation type="journal article" date="2012" name="BMC Genomics">
        <title>Sequencing the genome of Marssonina brunnea reveals fungus-poplar co-evolution.</title>
        <authorList>
            <person name="Zhu S."/>
            <person name="Cao Y.-Z."/>
            <person name="Jiang C."/>
            <person name="Tan B.-Y."/>
            <person name="Wang Z."/>
            <person name="Feng S."/>
            <person name="Zhang L."/>
            <person name="Su X.-H."/>
            <person name="Brejova B."/>
            <person name="Vinar T."/>
            <person name="Xu M."/>
            <person name="Wang M.-X."/>
            <person name="Zhang S.-G."/>
            <person name="Huang M.-R."/>
            <person name="Wu R."/>
            <person name="Zhou Y."/>
        </authorList>
    </citation>
    <scope>NUCLEOTIDE SEQUENCE [LARGE SCALE GENOMIC DNA]</scope>
    <source>
        <strain evidence="6 7">MB_m1</strain>
    </source>
</reference>